<protein>
    <submittedName>
        <fullName evidence="2">Uncharacterized protein</fullName>
    </submittedName>
</protein>
<proteinExistence type="predicted"/>
<dbReference type="EMBL" id="JBHFQA010000004">
    <property type="protein sequence ID" value="KAL2099491.1"/>
    <property type="molecule type" value="Genomic_DNA"/>
</dbReference>
<evidence type="ECO:0000313" key="3">
    <source>
        <dbReference type="Proteomes" id="UP001591681"/>
    </source>
</evidence>
<name>A0ABD1KJY4_9TELE</name>
<evidence type="ECO:0000256" key="1">
    <source>
        <dbReference type="SAM" id="MobiDB-lite"/>
    </source>
</evidence>
<sequence>MSFSPQPFSTPHSPPMGRGRGLPVLGFDSPVQVGDGRVVGDSQDATEAPLVSGDRAPFLSHCVEHAPQVVAQVADPLSLPSPTQSSIVASQMSDVIRDIGQQLADSIFARLGTLQTPAPAPATRTTSHAHFAPTNTFPTPAPSLDMSQVQFVPHRKVKEPPVFRGDSSDTVSVREWEDLMRCYVKKTNLRVDQQAEEILAHLRGRARDVVKFGTRNSGVDVTRYPEAIYSLLHKHFATVPCSSLPLAEFYTTLPHVGEDAYDYWLRLNRAADVAIDRLKDQGKSLDNPGLETTHMFITNCPSKELAMTFRSKTIDKWSAEEVQAVLDEYHLEVRLKGAASASAVCRMPSDDVRVNTAGLVDTGIPSSCQQPATAAKPSDASALDRVISMLEKVLLENSTRAQSMPNRQSKPKLPKIDGLTSLPCTVCGDATHTALTHCLNNKLCFQCHSPDHPRQKCPLLKPAESEN</sequence>
<dbReference type="Proteomes" id="UP001591681">
    <property type="component" value="Unassembled WGS sequence"/>
</dbReference>
<keyword evidence="3" id="KW-1185">Reference proteome</keyword>
<evidence type="ECO:0000313" key="2">
    <source>
        <dbReference type="EMBL" id="KAL2099491.1"/>
    </source>
</evidence>
<organism evidence="2 3">
    <name type="scientific">Coilia grayii</name>
    <name type="common">Gray's grenadier anchovy</name>
    <dbReference type="NCBI Taxonomy" id="363190"/>
    <lineage>
        <taxon>Eukaryota</taxon>
        <taxon>Metazoa</taxon>
        <taxon>Chordata</taxon>
        <taxon>Craniata</taxon>
        <taxon>Vertebrata</taxon>
        <taxon>Euteleostomi</taxon>
        <taxon>Actinopterygii</taxon>
        <taxon>Neopterygii</taxon>
        <taxon>Teleostei</taxon>
        <taxon>Clupei</taxon>
        <taxon>Clupeiformes</taxon>
        <taxon>Clupeoidei</taxon>
        <taxon>Engraulidae</taxon>
        <taxon>Coilinae</taxon>
        <taxon>Coilia</taxon>
    </lineage>
</organism>
<reference evidence="2 3" key="1">
    <citation type="submission" date="2024-09" db="EMBL/GenBank/DDBJ databases">
        <title>A chromosome-level genome assembly of Gray's grenadier anchovy, Coilia grayii.</title>
        <authorList>
            <person name="Fu Z."/>
        </authorList>
    </citation>
    <scope>NUCLEOTIDE SEQUENCE [LARGE SCALE GENOMIC DNA]</scope>
    <source>
        <strain evidence="2">G4</strain>
        <tissue evidence="2">Muscle</tissue>
    </source>
</reference>
<dbReference type="AlphaFoldDB" id="A0ABD1KJY4"/>
<comment type="caution">
    <text evidence="2">The sequence shown here is derived from an EMBL/GenBank/DDBJ whole genome shotgun (WGS) entry which is preliminary data.</text>
</comment>
<accession>A0ABD1KJY4</accession>
<feature type="compositionally biased region" description="Polar residues" evidence="1">
    <location>
        <begin position="1"/>
        <end position="11"/>
    </location>
</feature>
<feature type="region of interest" description="Disordered" evidence="1">
    <location>
        <begin position="1"/>
        <end position="25"/>
    </location>
</feature>
<gene>
    <name evidence="2" type="ORF">ACEWY4_003885</name>
</gene>